<evidence type="ECO:0000259" key="2">
    <source>
        <dbReference type="SMART" id="SM00829"/>
    </source>
</evidence>
<dbReference type="InterPro" id="IPR045010">
    <property type="entry name" value="MDR_fam"/>
</dbReference>
<dbReference type="SMART" id="SM00829">
    <property type="entry name" value="PKS_ER"/>
    <property type="match status" value="1"/>
</dbReference>
<dbReference type="FunFam" id="3.40.50.720:FF:000121">
    <property type="entry name" value="Prostaglandin reductase 2"/>
    <property type="match status" value="1"/>
</dbReference>
<organism evidence="3 4">
    <name type="scientific">Eucalyptus globulus</name>
    <name type="common">Tasmanian blue gum</name>
    <dbReference type="NCBI Taxonomy" id="34317"/>
    <lineage>
        <taxon>Eukaryota</taxon>
        <taxon>Viridiplantae</taxon>
        <taxon>Streptophyta</taxon>
        <taxon>Embryophyta</taxon>
        <taxon>Tracheophyta</taxon>
        <taxon>Spermatophyta</taxon>
        <taxon>Magnoliopsida</taxon>
        <taxon>eudicotyledons</taxon>
        <taxon>Gunneridae</taxon>
        <taxon>Pentapetalae</taxon>
        <taxon>rosids</taxon>
        <taxon>malvids</taxon>
        <taxon>Myrtales</taxon>
        <taxon>Myrtaceae</taxon>
        <taxon>Myrtoideae</taxon>
        <taxon>Eucalypteae</taxon>
        <taxon>Eucalyptus</taxon>
    </lineage>
</organism>
<proteinExistence type="predicted"/>
<accession>A0ABD3L0B6</accession>
<name>A0ABD3L0B6_EUCGL</name>
<comment type="caution">
    <text evidence="3">The sequence shown here is derived from an EMBL/GenBank/DDBJ whole genome shotgun (WGS) entry which is preliminary data.</text>
</comment>
<evidence type="ECO:0000256" key="1">
    <source>
        <dbReference type="ARBA" id="ARBA00023002"/>
    </source>
</evidence>
<dbReference type="AlphaFoldDB" id="A0ABD3L0B6"/>
<keyword evidence="1" id="KW-0560">Oxidoreductase</keyword>
<dbReference type="Proteomes" id="UP001634007">
    <property type="component" value="Unassembled WGS sequence"/>
</dbReference>
<dbReference type="Pfam" id="PF00107">
    <property type="entry name" value="ADH_zinc_N"/>
    <property type="match status" value="1"/>
</dbReference>
<dbReference type="EMBL" id="JBJKBG010000003">
    <property type="protein sequence ID" value="KAL3745128.1"/>
    <property type="molecule type" value="Genomic_DNA"/>
</dbReference>
<reference evidence="3 4" key="1">
    <citation type="submission" date="2024-11" db="EMBL/GenBank/DDBJ databases">
        <title>Chromosome-level genome assembly of Eucalyptus globulus Labill. provides insights into its genome evolution.</title>
        <authorList>
            <person name="Li X."/>
        </authorList>
    </citation>
    <scope>NUCLEOTIDE SEQUENCE [LARGE SCALE GENOMIC DNA]</scope>
    <source>
        <strain evidence="3">CL2024</strain>
        <tissue evidence="3">Fresh tender leaves</tissue>
    </source>
</reference>
<dbReference type="InterPro" id="IPR041694">
    <property type="entry name" value="ADH_N_2"/>
</dbReference>
<sequence length="359" mass="39432">MEVANKHVTLKTHIEGAPKESDFELKTSPLALSLNPGSGEMIVKNLYVSIDPHQLNRMKSCSLLQKTGTGFNGIALGEEIEAYGVAKFVASDNVDFEKGDVVMGVVTWAEYSKIRRNGMIRKLDPLGFPLSYHLGILGYSGLTAYAGFFEICKPKRGEKVFVSTAAGSVGNLVGQYAKLHGCYVVGCAGSNERSLYLWSYITTFPNVQLLKEKLGFDEAFNYKEETDLNSTLKRYFPDGIDIYFDNVGAEMQEAAVANMNTFGRVAVSGVISEYVDPGKRAAPNMLQVIFKRIKIHGFLAADHVGLFQDFISTTSHHLRNGELCPLEDISDSLDSIPVAFTGLFRGDNIGKKIVKIAEE</sequence>
<gene>
    <name evidence="3" type="ORF">ACJRO7_014266</name>
</gene>
<dbReference type="Pfam" id="PF16884">
    <property type="entry name" value="ADH_N_2"/>
    <property type="match status" value="1"/>
</dbReference>
<evidence type="ECO:0000313" key="3">
    <source>
        <dbReference type="EMBL" id="KAL3745128.1"/>
    </source>
</evidence>
<dbReference type="PANTHER" id="PTHR43205:SF12">
    <property type="entry name" value="OS06G0602900 PROTEIN"/>
    <property type="match status" value="1"/>
</dbReference>
<protein>
    <recommendedName>
        <fullName evidence="2">Enoyl reductase (ER) domain-containing protein</fullName>
    </recommendedName>
</protein>
<dbReference type="InterPro" id="IPR013149">
    <property type="entry name" value="ADH-like_C"/>
</dbReference>
<dbReference type="InterPro" id="IPR036291">
    <property type="entry name" value="NAD(P)-bd_dom_sf"/>
</dbReference>
<dbReference type="SUPFAM" id="SSF51735">
    <property type="entry name" value="NAD(P)-binding Rossmann-fold domains"/>
    <property type="match status" value="1"/>
</dbReference>
<dbReference type="Gene3D" id="3.90.180.10">
    <property type="entry name" value="Medium-chain alcohol dehydrogenases, catalytic domain"/>
    <property type="match status" value="1"/>
</dbReference>
<evidence type="ECO:0000313" key="4">
    <source>
        <dbReference type="Proteomes" id="UP001634007"/>
    </source>
</evidence>
<dbReference type="SUPFAM" id="SSF50129">
    <property type="entry name" value="GroES-like"/>
    <property type="match status" value="1"/>
</dbReference>
<dbReference type="InterPro" id="IPR020843">
    <property type="entry name" value="ER"/>
</dbReference>
<dbReference type="GO" id="GO:0016491">
    <property type="term" value="F:oxidoreductase activity"/>
    <property type="evidence" value="ECO:0007669"/>
    <property type="project" value="UniProtKB-KW"/>
</dbReference>
<dbReference type="InterPro" id="IPR011032">
    <property type="entry name" value="GroES-like_sf"/>
</dbReference>
<keyword evidence="4" id="KW-1185">Reference proteome</keyword>
<dbReference type="Gene3D" id="3.40.50.720">
    <property type="entry name" value="NAD(P)-binding Rossmann-like Domain"/>
    <property type="match status" value="1"/>
</dbReference>
<dbReference type="PANTHER" id="PTHR43205">
    <property type="entry name" value="PROSTAGLANDIN REDUCTASE"/>
    <property type="match status" value="1"/>
</dbReference>
<feature type="domain" description="Enoyl reductase (ER)" evidence="2">
    <location>
        <begin position="16"/>
        <end position="354"/>
    </location>
</feature>